<feature type="transmembrane region" description="Helical" evidence="2">
    <location>
        <begin position="538"/>
        <end position="563"/>
    </location>
</feature>
<name>A0ABN7RQR7_OIKDI</name>
<evidence type="ECO:0000313" key="3">
    <source>
        <dbReference type="EMBL" id="CAG5080973.1"/>
    </source>
</evidence>
<dbReference type="Proteomes" id="UP001158576">
    <property type="component" value="Chromosome PAR"/>
</dbReference>
<keyword evidence="2" id="KW-1133">Transmembrane helix</keyword>
<evidence type="ECO:0000313" key="4">
    <source>
        <dbReference type="Proteomes" id="UP001158576"/>
    </source>
</evidence>
<keyword evidence="2" id="KW-0472">Membrane</keyword>
<evidence type="ECO:0000256" key="2">
    <source>
        <dbReference type="SAM" id="Phobius"/>
    </source>
</evidence>
<keyword evidence="4" id="KW-1185">Reference proteome</keyword>
<keyword evidence="1" id="KW-0175">Coiled coil</keyword>
<keyword evidence="2" id="KW-0812">Transmembrane</keyword>
<sequence length="601" mass="68517">MILFTIIFATANSYNYTFDYSNGVLFQENEPLWTYDADIPVRVNVLLDSPREKFRRALNADCGEDYLLESKPTNFFGRNGTDFNETTEDCLLGFRTFDEVIKSFMGEDLTISWRHKLDSSDRKSFNLFKNAYPEDPLTYEEYLKNGLPKNPVRPRQLFSSFKEAYPNDPLTYEEYLKKGLPKNPVQTRNRRAAMAGGAVIGGVAIAGSYVYTGVVDAKSRARDAVLAAEIELERRRIEKLEEVVETVNDKIDEAVKRIRKAKRPIVSYGGLTIPNDAKAVERILEGADAEINQYFASQSAAMGEDIVESILTLMNHRLPLNPVFLDTIKAQCIVYQTVPEEQARKFCNAFAFHTTRWDTRLRFVGLGLTTWPRKDGNAQGKDDLEIRQTQEIDNTKCGYFEDSTRAFVSIRQPGIAQWFHHHPSESVNKVDSFKRTHFAGALNCGPQILRISAIIPGTREVDSVMTYIQPIQVRMRTVQDDEMDEMNARIAKNLHTVKEMGNTMIEMNLTTLELMKRTAATESRNAAETAKEYLYKKFIAPIMGTLGTLSSIVLITLAIYIIIKCNSRRRRRHETPKEYALDLQFAEMNKIAQTNRSTDTL</sequence>
<protein>
    <submittedName>
        <fullName evidence="3">Oidioi.mRNA.OKI2018_I69.PAR.g9756.t1.cds</fullName>
    </submittedName>
</protein>
<organism evidence="3 4">
    <name type="scientific">Oikopleura dioica</name>
    <name type="common">Tunicate</name>
    <dbReference type="NCBI Taxonomy" id="34765"/>
    <lineage>
        <taxon>Eukaryota</taxon>
        <taxon>Metazoa</taxon>
        <taxon>Chordata</taxon>
        <taxon>Tunicata</taxon>
        <taxon>Appendicularia</taxon>
        <taxon>Copelata</taxon>
        <taxon>Oikopleuridae</taxon>
        <taxon>Oikopleura</taxon>
    </lineage>
</organism>
<reference evidence="3 4" key="1">
    <citation type="submission" date="2021-04" db="EMBL/GenBank/DDBJ databases">
        <authorList>
            <person name="Bliznina A."/>
        </authorList>
    </citation>
    <scope>NUCLEOTIDE SEQUENCE [LARGE SCALE GENOMIC DNA]</scope>
</reference>
<evidence type="ECO:0000256" key="1">
    <source>
        <dbReference type="SAM" id="Coils"/>
    </source>
</evidence>
<accession>A0ABN7RQR7</accession>
<dbReference type="EMBL" id="OU015568">
    <property type="protein sequence ID" value="CAG5080973.1"/>
    <property type="molecule type" value="Genomic_DNA"/>
</dbReference>
<proteinExistence type="predicted"/>
<feature type="coiled-coil region" evidence="1">
    <location>
        <begin position="230"/>
        <end position="257"/>
    </location>
</feature>
<gene>
    <name evidence="3" type="ORF">OKIOD_LOCUS1314</name>
</gene>